<evidence type="ECO:0008006" key="3">
    <source>
        <dbReference type="Google" id="ProtNLM"/>
    </source>
</evidence>
<dbReference type="InterPro" id="IPR036397">
    <property type="entry name" value="RNaseH_sf"/>
</dbReference>
<dbReference type="GO" id="GO:0003676">
    <property type="term" value="F:nucleic acid binding"/>
    <property type="evidence" value="ECO:0007669"/>
    <property type="project" value="InterPro"/>
</dbReference>
<name>A0A9P7Z7S4_9HELO</name>
<accession>A0A9P7Z7S4</accession>
<comment type="caution">
    <text evidence="1">The sequence shown here is derived from an EMBL/GenBank/DDBJ whole genome shotgun (WGS) entry which is preliminary data.</text>
</comment>
<dbReference type="OrthoDB" id="26838at2759"/>
<sequence>MPTTMQQMDLTIFYSIQGMLHVLDNLDGLPVDPPSLYFDLEVIRLGKLETLSFMLLHVQHWQTAYLIDVHNLGSNAFSTTNSTNSSLKSILESPIIPEIVFDIRKEMFCLHSNRCGERVGLTSWK</sequence>
<evidence type="ECO:0000313" key="1">
    <source>
        <dbReference type="EMBL" id="KAG9246530.1"/>
    </source>
</evidence>
<dbReference type="Gene3D" id="3.30.420.10">
    <property type="entry name" value="Ribonuclease H-like superfamily/Ribonuclease H"/>
    <property type="match status" value="1"/>
</dbReference>
<dbReference type="EMBL" id="MU253801">
    <property type="protein sequence ID" value="KAG9246530.1"/>
    <property type="molecule type" value="Genomic_DNA"/>
</dbReference>
<dbReference type="AlphaFoldDB" id="A0A9P7Z7S4"/>
<reference evidence="1" key="1">
    <citation type="journal article" date="2021" name="IMA Fungus">
        <title>Genomic characterization of three marine fungi, including Emericellopsis atlantica sp. nov. with signatures of a generalist lifestyle and marine biomass degradation.</title>
        <authorList>
            <person name="Hagestad O.C."/>
            <person name="Hou L."/>
            <person name="Andersen J.H."/>
            <person name="Hansen E.H."/>
            <person name="Altermark B."/>
            <person name="Li C."/>
            <person name="Kuhnert E."/>
            <person name="Cox R.J."/>
            <person name="Crous P.W."/>
            <person name="Spatafora J.W."/>
            <person name="Lail K."/>
            <person name="Amirebrahimi M."/>
            <person name="Lipzen A."/>
            <person name="Pangilinan J."/>
            <person name="Andreopoulos W."/>
            <person name="Hayes R.D."/>
            <person name="Ng V."/>
            <person name="Grigoriev I.V."/>
            <person name="Jackson S.A."/>
            <person name="Sutton T.D.S."/>
            <person name="Dobson A.D.W."/>
            <person name="Rama T."/>
        </authorList>
    </citation>
    <scope>NUCLEOTIDE SEQUENCE</scope>
    <source>
        <strain evidence="1">TRa3180A</strain>
    </source>
</reference>
<dbReference type="PANTHER" id="PTHR43040">
    <property type="entry name" value="RIBONUCLEASE D"/>
    <property type="match status" value="1"/>
</dbReference>
<organism evidence="1 2">
    <name type="scientific">Calycina marina</name>
    <dbReference type="NCBI Taxonomy" id="1763456"/>
    <lineage>
        <taxon>Eukaryota</taxon>
        <taxon>Fungi</taxon>
        <taxon>Dikarya</taxon>
        <taxon>Ascomycota</taxon>
        <taxon>Pezizomycotina</taxon>
        <taxon>Leotiomycetes</taxon>
        <taxon>Helotiales</taxon>
        <taxon>Pezizellaceae</taxon>
        <taxon>Calycina</taxon>
    </lineage>
</organism>
<evidence type="ECO:0000313" key="2">
    <source>
        <dbReference type="Proteomes" id="UP000887226"/>
    </source>
</evidence>
<proteinExistence type="predicted"/>
<dbReference type="PANTHER" id="PTHR43040:SF1">
    <property type="entry name" value="RIBONUCLEASE D"/>
    <property type="match status" value="1"/>
</dbReference>
<dbReference type="Proteomes" id="UP000887226">
    <property type="component" value="Unassembled WGS sequence"/>
</dbReference>
<keyword evidence="2" id="KW-1185">Reference proteome</keyword>
<protein>
    <recommendedName>
        <fullName evidence="3">3'-5' exonuclease domain-containing protein</fullName>
    </recommendedName>
</protein>
<gene>
    <name evidence="1" type="ORF">BJ878DRAFT_478234</name>
</gene>